<dbReference type="RefSeq" id="XP_073555034.1">
    <property type="nucleotide sequence ID" value="XM_073706352.1"/>
</dbReference>
<feature type="non-terminal residue" evidence="2">
    <location>
        <position position="1"/>
    </location>
</feature>
<reference evidence="2 3" key="1">
    <citation type="submission" date="2018-01" db="EMBL/GenBank/DDBJ databases">
        <title>Genome characterization of the sugarcane-associated fungus Trichoderma ghanense CCMA-1212 and their application in lignocelulose bioconversion.</title>
        <authorList>
            <person name="Steindorff A.S."/>
            <person name="Mendes T.D."/>
            <person name="Vilela E.S.D."/>
            <person name="Rodrigues D.S."/>
            <person name="Formighieri E.F."/>
            <person name="Melo I.S."/>
            <person name="Favaro L.C.L."/>
        </authorList>
    </citation>
    <scope>NUCLEOTIDE SEQUENCE [LARGE SCALE GENOMIC DNA]</scope>
    <source>
        <strain evidence="2 3">CCMA-1212</strain>
    </source>
</reference>
<dbReference type="InterPro" id="IPR056444">
    <property type="entry name" value="Zn_ribbon_GRF_2"/>
</dbReference>
<dbReference type="Pfam" id="PF23549">
    <property type="entry name" value="Zn_ribbon_GRF_2"/>
    <property type="match status" value="1"/>
</dbReference>
<evidence type="ECO:0000259" key="1">
    <source>
        <dbReference type="Pfam" id="PF23549"/>
    </source>
</evidence>
<gene>
    <name evidence="2" type="ORF">CCMA1212_009264</name>
</gene>
<evidence type="ECO:0000313" key="3">
    <source>
        <dbReference type="Proteomes" id="UP001642720"/>
    </source>
</evidence>
<organism evidence="2 3">
    <name type="scientific">Trichoderma ghanense</name>
    <dbReference type="NCBI Taxonomy" id="65468"/>
    <lineage>
        <taxon>Eukaryota</taxon>
        <taxon>Fungi</taxon>
        <taxon>Dikarya</taxon>
        <taxon>Ascomycota</taxon>
        <taxon>Pezizomycotina</taxon>
        <taxon>Sordariomycetes</taxon>
        <taxon>Hypocreomycetidae</taxon>
        <taxon>Hypocreales</taxon>
        <taxon>Hypocreaceae</taxon>
        <taxon>Trichoderma</taxon>
    </lineage>
</organism>
<evidence type="ECO:0000313" key="2">
    <source>
        <dbReference type="EMBL" id="TFA98832.1"/>
    </source>
</evidence>
<name>A0ABY2GSB1_9HYPO</name>
<dbReference type="EMBL" id="PPTA01000017">
    <property type="protein sequence ID" value="TFA98832.1"/>
    <property type="molecule type" value="Genomic_DNA"/>
</dbReference>
<accession>A0ABY2GSB1</accession>
<keyword evidence="3" id="KW-1185">Reference proteome</keyword>
<comment type="caution">
    <text evidence="2">The sequence shown here is derived from an EMBL/GenBank/DDBJ whole genome shotgun (WGS) entry which is preliminary data.</text>
</comment>
<protein>
    <recommendedName>
        <fullName evidence="1">GRF-like zinc ribbon domain-containing protein</fullName>
    </recommendedName>
</protein>
<feature type="domain" description="GRF-like zinc ribbon" evidence="1">
    <location>
        <begin position="4"/>
        <end position="48"/>
    </location>
</feature>
<proteinExistence type="predicted"/>
<sequence length="117" mass="13101">PEEPPTCFQYGGLSERHITRSSNRNGNAGRPYYKCSCCRKFLVFADNRGNDPNNPTCNCGVPSKRQVASREKGRKIHYICRLGKCNFYNVCLSAIEGGIATVERDNLVSLLAMLRII</sequence>
<dbReference type="Proteomes" id="UP001642720">
    <property type="component" value="Unassembled WGS sequence"/>
</dbReference>
<dbReference type="GeneID" id="300580802"/>